<name>A0ACC1SB94_9APHY</name>
<organism evidence="1 2">
    <name type="scientific">Phlebia brevispora</name>
    <dbReference type="NCBI Taxonomy" id="194682"/>
    <lineage>
        <taxon>Eukaryota</taxon>
        <taxon>Fungi</taxon>
        <taxon>Dikarya</taxon>
        <taxon>Basidiomycota</taxon>
        <taxon>Agaricomycotina</taxon>
        <taxon>Agaricomycetes</taxon>
        <taxon>Polyporales</taxon>
        <taxon>Meruliaceae</taxon>
        <taxon>Phlebia</taxon>
    </lineage>
</organism>
<dbReference type="Proteomes" id="UP001148662">
    <property type="component" value="Unassembled WGS sequence"/>
</dbReference>
<reference evidence="1" key="1">
    <citation type="submission" date="2022-07" db="EMBL/GenBank/DDBJ databases">
        <title>Genome Sequence of Phlebia brevispora.</title>
        <authorList>
            <person name="Buettner E."/>
        </authorList>
    </citation>
    <scope>NUCLEOTIDE SEQUENCE</scope>
    <source>
        <strain evidence="1">MPL23</strain>
    </source>
</reference>
<keyword evidence="2" id="KW-1185">Reference proteome</keyword>
<evidence type="ECO:0000313" key="2">
    <source>
        <dbReference type="Proteomes" id="UP001148662"/>
    </source>
</evidence>
<comment type="caution">
    <text evidence="1">The sequence shown here is derived from an EMBL/GenBank/DDBJ whole genome shotgun (WGS) entry which is preliminary data.</text>
</comment>
<evidence type="ECO:0000313" key="1">
    <source>
        <dbReference type="EMBL" id="KAJ3536024.1"/>
    </source>
</evidence>
<sequence>MVVLHLRARYVDMKVPSLSFYGPAQIIFHCDTHTHRLMEPEIWFGDDYDPIHMRRMRIGRSTYLVFHTNDISYDVDVLGQPLFSGRAIVLRESTRNPYPPINMWKDTEPAMIAVKRLATKTRSDLPDLQLEDPDVTIPESAYRKMKSARNNTTDVCSTDHDHSSTDSSL</sequence>
<gene>
    <name evidence="1" type="ORF">NM688_g6892</name>
</gene>
<proteinExistence type="predicted"/>
<protein>
    <submittedName>
        <fullName evidence="1">Uncharacterized protein</fullName>
    </submittedName>
</protein>
<dbReference type="EMBL" id="JANHOG010001502">
    <property type="protein sequence ID" value="KAJ3536024.1"/>
    <property type="molecule type" value="Genomic_DNA"/>
</dbReference>
<accession>A0ACC1SB94</accession>